<dbReference type="Pfam" id="PF01925">
    <property type="entry name" value="TauE"/>
    <property type="match status" value="2"/>
</dbReference>
<feature type="region of interest" description="Disordered" evidence="6">
    <location>
        <begin position="229"/>
        <end position="253"/>
    </location>
</feature>
<dbReference type="GO" id="GO:0016020">
    <property type="term" value="C:membrane"/>
    <property type="evidence" value="ECO:0007669"/>
    <property type="project" value="UniProtKB-SubCell"/>
</dbReference>
<reference evidence="8 9" key="1">
    <citation type="submission" date="2016-10" db="EMBL/GenBank/DDBJ databases">
        <authorList>
            <person name="Cai Z."/>
        </authorList>
    </citation>
    <scope>NUCLEOTIDE SEQUENCE [LARGE SCALE GENOMIC DNA]</scope>
</reference>
<dbReference type="Proteomes" id="UP000256970">
    <property type="component" value="Unassembled WGS sequence"/>
</dbReference>
<feature type="transmembrane region" description="Helical" evidence="7">
    <location>
        <begin position="745"/>
        <end position="766"/>
    </location>
</feature>
<protein>
    <submittedName>
        <fullName evidence="8">Uncharacterized protein</fullName>
    </submittedName>
</protein>
<feature type="transmembrane region" description="Helical" evidence="7">
    <location>
        <begin position="175"/>
        <end position="193"/>
    </location>
</feature>
<evidence type="ECO:0000256" key="5">
    <source>
        <dbReference type="ARBA" id="ARBA00023136"/>
    </source>
</evidence>
<evidence type="ECO:0000256" key="7">
    <source>
        <dbReference type="SAM" id="Phobius"/>
    </source>
</evidence>
<feature type="transmembrane region" description="Helical" evidence="7">
    <location>
        <begin position="712"/>
        <end position="733"/>
    </location>
</feature>
<feature type="transmembrane region" description="Helical" evidence="7">
    <location>
        <begin position="422"/>
        <end position="442"/>
    </location>
</feature>
<feature type="transmembrane region" description="Helical" evidence="7">
    <location>
        <begin position="645"/>
        <end position="672"/>
    </location>
</feature>
<evidence type="ECO:0000256" key="2">
    <source>
        <dbReference type="ARBA" id="ARBA00009142"/>
    </source>
</evidence>
<organism evidence="8 9">
    <name type="scientific">Tetradesmus obliquus</name>
    <name type="common">Green alga</name>
    <name type="synonym">Acutodesmus obliquus</name>
    <dbReference type="NCBI Taxonomy" id="3088"/>
    <lineage>
        <taxon>Eukaryota</taxon>
        <taxon>Viridiplantae</taxon>
        <taxon>Chlorophyta</taxon>
        <taxon>core chlorophytes</taxon>
        <taxon>Chlorophyceae</taxon>
        <taxon>CS clade</taxon>
        <taxon>Sphaeropleales</taxon>
        <taxon>Scenedesmaceae</taxon>
        <taxon>Tetradesmus</taxon>
    </lineage>
</organism>
<comment type="similarity">
    <text evidence="2">Belongs to the 4-toluene sulfonate uptake permease (TSUP) (TC 2.A.102) family.</text>
</comment>
<feature type="compositionally biased region" description="Low complexity" evidence="6">
    <location>
        <begin position="352"/>
        <end position="361"/>
    </location>
</feature>
<feature type="compositionally biased region" description="Polar residues" evidence="6">
    <location>
        <begin position="231"/>
        <end position="243"/>
    </location>
</feature>
<dbReference type="STRING" id="3088.A0A383WFY3"/>
<gene>
    <name evidence="8" type="ORF">BQ4739_LOCUS16504</name>
</gene>
<keyword evidence="3 7" id="KW-0812">Transmembrane</keyword>
<dbReference type="InterPro" id="IPR002781">
    <property type="entry name" value="TM_pro_TauE-like"/>
</dbReference>
<evidence type="ECO:0000313" key="8">
    <source>
        <dbReference type="EMBL" id="SZX76142.1"/>
    </source>
</evidence>
<feature type="transmembrane region" description="Helical" evidence="7">
    <location>
        <begin position="66"/>
        <end position="84"/>
    </location>
</feature>
<keyword evidence="5 7" id="KW-0472">Membrane</keyword>
<keyword evidence="4 7" id="KW-1133">Transmembrane helix</keyword>
<dbReference type="PANTHER" id="PTHR14255:SF3">
    <property type="entry name" value="SULFITE EXPORTER TAUE_SAFE FAMILY PROTEIN 5-RELATED"/>
    <property type="match status" value="1"/>
</dbReference>
<comment type="subcellular location">
    <subcellularLocation>
        <location evidence="1">Membrane</location>
        <topology evidence="1">Multi-pass membrane protein</topology>
    </subcellularLocation>
</comment>
<accession>A0A383WFY3</accession>
<dbReference type="AlphaFoldDB" id="A0A383WFY3"/>
<dbReference type="PANTHER" id="PTHR14255">
    <property type="entry name" value="CEREBLON"/>
    <property type="match status" value="1"/>
</dbReference>
<dbReference type="EMBL" id="FNXT01001249">
    <property type="protein sequence ID" value="SZX76142.1"/>
    <property type="molecule type" value="Genomic_DNA"/>
</dbReference>
<feature type="transmembrane region" description="Helical" evidence="7">
    <location>
        <begin position="12"/>
        <end position="30"/>
    </location>
</feature>
<sequence length="788" mass="81338">MLRRTQQRLSCGANTLALALVFGVVILHVLHRRSAANVGPGDDQNVVFWFEAGDDGDDQPGFHRPFTWNLQLLAGTVGTFFIAALCDAGGIAGACSILGLFVPLYCLVAGFGLKEATALSQAAIAGASATSLAFNLFRAHPWDPHRPLVDLDLALLLAPCSLLGVALGVLLNDLLPRWLIIAVLVGLLVHVSYREAMVGLTAWHEESQQRAALQAAAAISSMPVPRLRPICTNSSSESSPREAQQQQQQQQGMVMPVPSIVAAAVVDSPDSSECGSSRCAAAAAAAAADDAPEQQQQQQQRGVWFFGTNASDSSSSSSSRGVLQEPLLPADSSDTPAAAAACSARRADADDSSSSSGSSRVRRSPAAAVPFLTSVSLPPLASPFTAATAAAAAAVATPSGVHSSAVFAGHVVSFTKFPWIKFLSMLMLCFGFCGLAVLGALIPLCTWYFVTYMVLFLLLTVLVTCMFIKIILVDPLCKAAAAAKVYSSMEQGEPAAAAAAAAAAEQGSRQHGSSSRSSKRQLSLSGFWERLVTWTNVLAGSRLAVRRPAAAAAAEDEQQQQQRTLLHSMSLFRRMQLKNQLQLQQPFLAPAASFKNIGEAAAAAAAVAAAAAEAQSLLGDASQGGGLNPEPLVLIPPQHNSLAHIAAAGAVMAVAAGIVSGVCGLAGAALLIPALLDFRVHPQVSTATSVLLVCAGSCTASLAFAVQGRLNVSYALLFGGVSVAGVCAGIWLIGAAVRQSCRPSLVVLLLAGLTGAAALASAVFGAQGFAHDLAEGENLGFRALCSYV</sequence>
<keyword evidence="9" id="KW-1185">Reference proteome</keyword>
<dbReference type="GO" id="GO:0031464">
    <property type="term" value="C:Cul4A-RING E3 ubiquitin ligase complex"/>
    <property type="evidence" value="ECO:0007669"/>
    <property type="project" value="TreeGrafter"/>
</dbReference>
<dbReference type="GO" id="GO:0016567">
    <property type="term" value="P:protein ubiquitination"/>
    <property type="evidence" value="ECO:0007669"/>
    <property type="project" value="TreeGrafter"/>
</dbReference>
<feature type="transmembrane region" description="Helical" evidence="7">
    <location>
        <begin position="149"/>
        <end position="169"/>
    </location>
</feature>
<feature type="region of interest" description="Disordered" evidence="6">
    <location>
        <begin position="307"/>
        <end position="361"/>
    </location>
</feature>
<evidence type="ECO:0000256" key="1">
    <source>
        <dbReference type="ARBA" id="ARBA00004141"/>
    </source>
</evidence>
<evidence type="ECO:0000256" key="3">
    <source>
        <dbReference type="ARBA" id="ARBA00022692"/>
    </source>
</evidence>
<proteinExistence type="inferred from homology"/>
<evidence type="ECO:0000313" key="9">
    <source>
        <dbReference type="Proteomes" id="UP000256970"/>
    </source>
</evidence>
<feature type="transmembrane region" description="Helical" evidence="7">
    <location>
        <begin position="118"/>
        <end position="137"/>
    </location>
</feature>
<name>A0A383WFY3_TETOB</name>
<feature type="compositionally biased region" description="Low complexity" evidence="6">
    <location>
        <begin position="329"/>
        <end position="344"/>
    </location>
</feature>
<evidence type="ECO:0000256" key="6">
    <source>
        <dbReference type="SAM" id="MobiDB-lite"/>
    </source>
</evidence>
<feature type="transmembrane region" description="Helical" evidence="7">
    <location>
        <begin position="448"/>
        <end position="468"/>
    </location>
</feature>
<feature type="transmembrane region" description="Helical" evidence="7">
    <location>
        <begin position="91"/>
        <end position="112"/>
    </location>
</feature>
<evidence type="ECO:0000256" key="4">
    <source>
        <dbReference type="ARBA" id="ARBA00022989"/>
    </source>
</evidence>
<feature type="transmembrane region" description="Helical" evidence="7">
    <location>
        <begin position="684"/>
        <end position="705"/>
    </location>
</feature>